<name>A0A5C8ZNK7_9GAMM</name>
<protein>
    <recommendedName>
        <fullName evidence="4">DUF2502 domain-containing protein</fullName>
    </recommendedName>
</protein>
<dbReference type="AlphaFoldDB" id="A0A5C8ZNK7"/>
<dbReference type="Proteomes" id="UP000321933">
    <property type="component" value="Unassembled WGS sequence"/>
</dbReference>
<accession>A0A5C8ZNK7</accession>
<evidence type="ECO:0000256" key="1">
    <source>
        <dbReference type="SAM" id="SignalP"/>
    </source>
</evidence>
<evidence type="ECO:0000313" key="2">
    <source>
        <dbReference type="EMBL" id="TXS89320.1"/>
    </source>
</evidence>
<sequence length="113" mass="13628">MKHLLGILTLGALLAGASGDLLADDRHRGDRDRWHKKEHRDHHWDKHYRKHHAPPHWKKHFRGPGWSRYPGWHRHDRDRYHGAFIGLPGLSISLRHYHDGRACFDRHDHRHRH</sequence>
<dbReference type="RefSeq" id="WP_148065682.1">
    <property type="nucleotide sequence ID" value="NZ_VRYZ01000009.1"/>
</dbReference>
<gene>
    <name evidence="2" type="ORF">FVW59_17535</name>
</gene>
<proteinExistence type="predicted"/>
<evidence type="ECO:0008006" key="4">
    <source>
        <dbReference type="Google" id="ProtNLM"/>
    </source>
</evidence>
<dbReference type="OrthoDB" id="9981171at2"/>
<feature type="chain" id="PRO_5023072970" description="DUF2502 domain-containing protein" evidence="1">
    <location>
        <begin position="24"/>
        <end position="113"/>
    </location>
</feature>
<feature type="signal peptide" evidence="1">
    <location>
        <begin position="1"/>
        <end position="23"/>
    </location>
</feature>
<reference evidence="2 3" key="1">
    <citation type="submission" date="2019-08" db="EMBL/GenBank/DDBJ databases">
        <title>Parahaliea maris sp. nov., isolated from the surface seawater.</title>
        <authorList>
            <person name="Liu Y."/>
        </authorList>
    </citation>
    <scope>NUCLEOTIDE SEQUENCE [LARGE SCALE GENOMIC DNA]</scope>
    <source>
        <strain evidence="2 3">S2-26</strain>
    </source>
</reference>
<dbReference type="EMBL" id="VRYZ01000009">
    <property type="protein sequence ID" value="TXS89320.1"/>
    <property type="molecule type" value="Genomic_DNA"/>
</dbReference>
<evidence type="ECO:0000313" key="3">
    <source>
        <dbReference type="Proteomes" id="UP000321933"/>
    </source>
</evidence>
<comment type="caution">
    <text evidence="2">The sequence shown here is derived from an EMBL/GenBank/DDBJ whole genome shotgun (WGS) entry which is preliminary data.</text>
</comment>
<organism evidence="2 3">
    <name type="scientific">Parahaliea aestuarii</name>
    <dbReference type="NCBI Taxonomy" id="1852021"/>
    <lineage>
        <taxon>Bacteria</taxon>
        <taxon>Pseudomonadati</taxon>
        <taxon>Pseudomonadota</taxon>
        <taxon>Gammaproteobacteria</taxon>
        <taxon>Cellvibrionales</taxon>
        <taxon>Halieaceae</taxon>
        <taxon>Parahaliea</taxon>
    </lineage>
</organism>
<keyword evidence="1" id="KW-0732">Signal</keyword>
<keyword evidence="3" id="KW-1185">Reference proteome</keyword>